<organism evidence="7 8">
    <name type="scientific">Diabrotica balteata</name>
    <name type="common">Banded cucumber beetle</name>
    <dbReference type="NCBI Taxonomy" id="107213"/>
    <lineage>
        <taxon>Eukaryota</taxon>
        <taxon>Metazoa</taxon>
        <taxon>Ecdysozoa</taxon>
        <taxon>Arthropoda</taxon>
        <taxon>Hexapoda</taxon>
        <taxon>Insecta</taxon>
        <taxon>Pterygota</taxon>
        <taxon>Neoptera</taxon>
        <taxon>Endopterygota</taxon>
        <taxon>Coleoptera</taxon>
        <taxon>Polyphaga</taxon>
        <taxon>Cucujiformia</taxon>
        <taxon>Chrysomeloidea</taxon>
        <taxon>Chrysomelidae</taxon>
        <taxon>Galerucinae</taxon>
        <taxon>Diabroticina</taxon>
        <taxon>Diabroticites</taxon>
        <taxon>Diabrotica</taxon>
    </lineage>
</organism>
<keyword evidence="3" id="KW-0325">Glycoprotein</keyword>
<dbReference type="InterPro" id="IPR001254">
    <property type="entry name" value="Trypsin_dom"/>
</dbReference>
<dbReference type="Gene3D" id="2.40.10.10">
    <property type="entry name" value="Trypsin-like serine proteases"/>
    <property type="match status" value="2"/>
</dbReference>
<reference evidence="7" key="1">
    <citation type="submission" date="2022-01" db="EMBL/GenBank/DDBJ databases">
        <authorList>
            <person name="King R."/>
        </authorList>
    </citation>
    <scope>NUCLEOTIDE SEQUENCE</scope>
</reference>
<dbReference type="SUPFAM" id="SSF50494">
    <property type="entry name" value="Trypsin-like serine proteases"/>
    <property type="match status" value="1"/>
</dbReference>
<dbReference type="PROSITE" id="PS50240">
    <property type="entry name" value="TRYPSIN_DOM"/>
    <property type="match status" value="1"/>
</dbReference>
<keyword evidence="1 5" id="KW-0732">Signal</keyword>
<dbReference type="PANTHER" id="PTHR24260">
    <property type="match status" value="1"/>
</dbReference>
<evidence type="ECO:0000313" key="7">
    <source>
        <dbReference type="EMBL" id="CAG9832919.1"/>
    </source>
</evidence>
<feature type="domain" description="Peptidase S1" evidence="6">
    <location>
        <begin position="40"/>
        <end position="285"/>
    </location>
</feature>
<dbReference type="PRINTS" id="PR00722">
    <property type="entry name" value="CHYMOTRYPSIN"/>
</dbReference>
<dbReference type="InterPro" id="IPR001314">
    <property type="entry name" value="Peptidase_S1A"/>
</dbReference>
<dbReference type="Proteomes" id="UP001153709">
    <property type="component" value="Chromosome 4"/>
</dbReference>
<evidence type="ECO:0000256" key="5">
    <source>
        <dbReference type="SAM" id="SignalP"/>
    </source>
</evidence>
<dbReference type="SMART" id="SM00020">
    <property type="entry name" value="Tryp_SPc"/>
    <property type="match status" value="1"/>
</dbReference>
<keyword evidence="8" id="KW-1185">Reference proteome</keyword>
<dbReference type="EMBL" id="OU898279">
    <property type="protein sequence ID" value="CAG9832919.1"/>
    <property type="molecule type" value="Genomic_DNA"/>
</dbReference>
<accession>A0A9N9T0F7</accession>
<keyword evidence="2" id="KW-1015">Disulfide bond</keyword>
<gene>
    <name evidence="7" type="ORF">DIABBA_LOCUS6360</name>
</gene>
<name>A0A9N9T0F7_DIABA</name>
<comment type="similarity">
    <text evidence="4">Belongs to the peptidase S1 family. CLIP subfamily.</text>
</comment>
<feature type="chain" id="PRO_5040262435" description="Peptidase S1 domain-containing protein" evidence="5">
    <location>
        <begin position="24"/>
        <end position="286"/>
    </location>
</feature>
<dbReference type="OrthoDB" id="6732254at2759"/>
<evidence type="ECO:0000256" key="2">
    <source>
        <dbReference type="ARBA" id="ARBA00023157"/>
    </source>
</evidence>
<dbReference type="GO" id="GO:0006508">
    <property type="term" value="P:proteolysis"/>
    <property type="evidence" value="ECO:0007669"/>
    <property type="project" value="InterPro"/>
</dbReference>
<evidence type="ECO:0000256" key="3">
    <source>
        <dbReference type="ARBA" id="ARBA00023180"/>
    </source>
</evidence>
<dbReference type="FunFam" id="2.40.10.10:FF:000028">
    <property type="entry name" value="Serine protease easter"/>
    <property type="match status" value="1"/>
</dbReference>
<dbReference type="InterPro" id="IPR051333">
    <property type="entry name" value="CLIP_Serine_Protease"/>
</dbReference>
<evidence type="ECO:0000256" key="1">
    <source>
        <dbReference type="ARBA" id="ARBA00022729"/>
    </source>
</evidence>
<dbReference type="PANTHER" id="PTHR24260:SF135">
    <property type="entry name" value="CLIP DOMAIN-CONTAINING SERINE PROTEASE-RELATED"/>
    <property type="match status" value="1"/>
</dbReference>
<proteinExistence type="inferred from homology"/>
<sequence>MNKRNCTIILTLFLCTFLGNTLQSEFVSNPLIPDVECGRSVEGVSSSLVGSKEFPWLARISFSKHPGKFLCDGVLINQRYILTAGLCIEDKTLQRQGNVDKIRLGDHNCLPDEEDCVSNSYVDVDIDNVILHPAYGNEHHVTHDDIGLIRLKEDVKFNDNISPVCLPKPNEIAKPGEKAFEVGWSRNSIDKLKAELTISNQQKCFEYYSNNLHFNLSGSHLCAGDYPDGTCASSSGGALVRLRKPENNWLLEGITSFGPSRCNTDVPSVFTKVEHYLQWIHENVKN</sequence>
<dbReference type="AlphaFoldDB" id="A0A9N9T0F7"/>
<dbReference type="GO" id="GO:0004252">
    <property type="term" value="F:serine-type endopeptidase activity"/>
    <property type="evidence" value="ECO:0007669"/>
    <property type="project" value="InterPro"/>
</dbReference>
<evidence type="ECO:0000256" key="4">
    <source>
        <dbReference type="ARBA" id="ARBA00024195"/>
    </source>
</evidence>
<feature type="signal peptide" evidence="5">
    <location>
        <begin position="1"/>
        <end position="23"/>
    </location>
</feature>
<evidence type="ECO:0000259" key="6">
    <source>
        <dbReference type="PROSITE" id="PS50240"/>
    </source>
</evidence>
<protein>
    <recommendedName>
        <fullName evidence="6">Peptidase S1 domain-containing protein</fullName>
    </recommendedName>
</protein>
<evidence type="ECO:0000313" key="8">
    <source>
        <dbReference type="Proteomes" id="UP001153709"/>
    </source>
</evidence>
<dbReference type="CDD" id="cd00190">
    <property type="entry name" value="Tryp_SPc"/>
    <property type="match status" value="1"/>
</dbReference>
<dbReference type="Pfam" id="PF00089">
    <property type="entry name" value="Trypsin"/>
    <property type="match status" value="1"/>
</dbReference>
<dbReference type="InterPro" id="IPR009003">
    <property type="entry name" value="Peptidase_S1_PA"/>
</dbReference>
<dbReference type="InterPro" id="IPR043504">
    <property type="entry name" value="Peptidase_S1_PA_chymotrypsin"/>
</dbReference>